<evidence type="ECO:0000256" key="1">
    <source>
        <dbReference type="SAM" id="MobiDB-lite"/>
    </source>
</evidence>
<organism evidence="2 3">
    <name type="scientific">Actinokineospora soli</name>
    <dbReference type="NCBI Taxonomy" id="1048753"/>
    <lineage>
        <taxon>Bacteria</taxon>
        <taxon>Bacillati</taxon>
        <taxon>Actinomycetota</taxon>
        <taxon>Actinomycetes</taxon>
        <taxon>Pseudonocardiales</taxon>
        <taxon>Pseudonocardiaceae</taxon>
        <taxon>Actinokineospora</taxon>
    </lineage>
</organism>
<accession>A0ABW2TIC7</accession>
<keyword evidence="3" id="KW-1185">Reference proteome</keyword>
<feature type="compositionally biased region" description="Low complexity" evidence="1">
    <location>
        <begin position="428"/>
        <end position="449"/>
    </location>
</feature>
<protein>
    <submittedName>
        <fullName evidence="2">Uncharacterized protein</fullName>
    </submittedName>
</protein>
<feature type="region of interest" description="Disordered" evidence="1">
    <location>
        <begin position="398"/>
        <end position="501"/>
    </location>
</feature>
<name>A0ABW2TIC7_9PSEU</name>
<proteinExistence type="predicted"/>
<gene>
    <name evidence="2" type="ORF">ACFQV2_03720</name>
</gene>
<evidence type="ECO:0000313" key="2">
    <source>
        <dbReference type="EMBL" id="MFC7612884.1"/>
    </source>
</evidence>
<feature type="compositionally biased region" description="Basic residues" evidence="1">
    <location>
        <begin position="450"/>
        <end position="460"/>
    </location>
</feature>
<feature type="region of interest" description="Disordered" evidence="1">
    <location>
        <begin position="275"/>
        <end position="294"/>
    </location>
</feature>
<comment type="caution">
    <text evidence="2">The sequence shown here is derived from an EMBL/GenBank/DDBJ whole genome shotgun (WGS) entry which is preliminary data.</text>
</comment>
<evidence type="ECO:0000313" key="3">
    <source>
        <dbReference type="Proteomes" id="UP001596512"/>
    </source>
</evidence>
<feature type="compositionally biased region" description="Basic and acidic residues" evidence="1">
    <location>
        <begin position="468"/>
        <end position="492"/>
    </location>
</feature>
<reference evidence="3" key="1">
    <citation type="journal article" date="2019" name="Int. J. Syst. Evol. Microbiol.">
        <title>The Global Catalogue of Microorganisms (GCM) 10K type strain sequencing project: providing services to taxonomists for standard genome sequencing and annotation.</title>
        <authorList>
            <consortium name="The Broad Institute Genomics Platform"/>
            <consortium name="The Broad Institute Genome Sequencing Center for Infectious Disease"/>
            <person name="Wu L."/>
            <person name="Ma J."/>
        </authorList>
    </citation>
    <scope>NUCLEOTIDE SEQUENCE [LARGE SCALE GENOMIC DNA]</scope>
    <source>
        <strain evidence="3">JCM 17695</strain>
    </source>
</reference>
<dbReference type="EMBL" id="JBHTEY010000004">
    <property type="protein sequence ID" value="MFC7612884.1"/>
    <property type="molecule type" value="Genomic_DNA"/>
</dbReference>
<sequence>MTDPYADRTVDQIYFGWSHEYNQHTVISSSLDVHGEGVWRKRLAKHVRLQPVGGGAAPARALSYLRFKDGDAIVCRFNKGYSQGRGNAHALLARSGKLTPELALRLATWTGWMDYSPSSRHLGPVSLDDLVNEATPAAVLTEGARAFEADLVHVVGRVLDNRDLPVSVIGCPDEYKVAVLWGMHAALEADPGRQRTFSTYETSHDATIENLPDIVFLPALPTSGFARRTLVDFNAPVPSSSEGHSRQLVERALNGVPVPQPVPPPVQAPVTVPMAEQRPQPPRPTPPASNGRVKDDRLGEAIARLLNPQTPQAFAAELDMLRRSYDPKAIREKVDAAELDRITGYIERTSTADMLGTLTEVLYGPGTADLSTANEARRHAKKMLAHCESGRFAETVMSAAGKGRGNSPRRSSSASTARTCPRRRGPARAEGPQAPLGRGRGRGAAARTGVRARHPRRQARPRGGGEPAHTDHARGLHHEHGRATAPPLRDRGVPQGPQRSHGLRVPVRQRAVLPAGQVRPGRARGSWRCTEADDFELRDSKATFVAAIVSHREADRLSELRPDQSAGEWRWGTQKNVNTD</sequence>
<feature type="compositionally biased region" description="Low complexity" evidence="1">
    <location>
        <begin position="408"/>
        <end position="419"/>
    </location>
</feature>
<feature type="region of interest" description="Disordered" evidence="1">
    <location>
        <begin position="559"/>
        <end position="580"/>
    </location>
</feature>
<dbReference type="Proteomes" id="UP001596512">
    <property type="component" value="Unassembled WGS sequence"/>
</dbReference>